<dbReference type="InterPro" id="IPR011041">
    <property type="entry name" value="Quinoprot_gluc/sorb_DH_b-prop"/>
</dbReference>
<protein>
    <recommendedName>
        <fullName evidence="1">Glucose/Sorbosone dehydrogenase domain-containing protein</fullName>
    </recommendedName>
</protein>
<dbReference type="InterPro" id="IPR012938">
    <property type="entry name" value="Glc/Sorbosone_DH"/>
</dbReference>
<reference evidence="3" key="1">
    <citation type="journal article" date="2019" name="Int. J. Syst. Evol. Microbiol.">
        <title>The Global Catalogue of Microorganisms (GCM) 10K type strain sequencing project: providing services to taxonomists for standard genome sequencing and annotation.</title>
        <authorList>
            <consortium name="The Broad Institute Genomics Platform"/>
            <consortium name="The Broad Institute Genome Sequencing Center for Infectious Disease"/>
            <person name="Wu L."/>
            <person name="Ma J."/>
        </authorList>
    </citation>
    <scope>NUCLEOTIDE SEQUENCE [LARGE SCALE GENOMIC DNA]</scope>
    <source>
        <strain evidence="3">CGMCC 1.15342</strain>
    </source>
</reference>
<proteinExistence type="predicted"/>
<keyword evidence="3" id="KW-1185">Reference proteome</keyword>
<dbReference type="EMBL" id="BMIK01000020">
    <property type="protein sequence ID" value="GGC43667.1"/>
    <property type="molecule type" value="Genomic_DNA"/>
</dbReference>
<dbReference type="PANTHER" id="PTHR19328:SF75">
    <property type="entry name" value="ALDOSE SUGAR DEHYDROGENASE YLII"/>
    <property type="match status" value="1"/>
</dbReference>
<dbReference type="PANTHER" id="PTHR19328">
    <property type="entry name" value="HEDGEHOG-INTERACTING PROTEIN"/>
    <property type="match status" value="1"/>
</dbReference>
<accession>A0ABQ1MS84</accession>
<evidence type="ECO:0000259" key="1">
    <source>
        <dbReference type="Pfam" id="PF07995"/>
    </source>
</evidence>
<feature type="domain" description="Glucose/Sorbosone dehydrogenase" evidence="1">
    <location>
        <begin position="45"/>
        <end position="368"/>
    </location>
</feature>
<name>A0ABQ1MS84_9SPHI</name>
<dbReference type="Gene3D" id="2.120.10.30">
    <property type="entry name" value="TolB, C-terminal domain"/>
    <property type="match status" value="1"/>
</dbReference>
<comment type="caution">
    <text evidence="2">The sequence shown here is derived from an EMBL/GenBank/DDBJ whole genome shotgun (WGS) entry which is preliminary data.</text>
</comment>
<organism evidence="2 3">
    <name type="scientific">Parapedobacter defluvii</name>
    <dbReference type="NCBI Taxonomy" id="2045106"/>
    <lineage>
        <taxon>Bacteria</taxon>
        <taxon>Pseudomonadati</taxon>
        <taxon>Bacteroidota</taxon>
        <taxon>Sphingobacteriia</taxon>
        <taxon>Sphingobacteriales</taxon>
        <taxon>Sphingobacteriaceae</taxon>
        <taxon>Parapedobacter</taxon>
    </lineage>
</organism>
<dbReference type="SUPFAM" id="SSF50952">
    <property type="entry name" value="Soluble quinoprotein glucose dehydrogenase"/>
    <property type="match status" value="1"/>
</dbReference>
<gene>
    <name evidence="2" type="ORF">GCM10011386_39950</name>
</gene>
<evidence type="ECO:0000313" key="2">
    <source>
        <dbReference type="EMBL" id="GGC43667.1"/>
    </source>
</evidence>
<dbReference type="Pfam" id="PF07995">
    <property type="entry name" value="GSDH"/>
    <property type="match status" value="1"/>
</dbReference>
<sequence>MAAYALLLFFSCDGTQRSGGVPVGTASVIATEKASFYIDTLYTGLENPWGMAWLPDGRMLVTERKGEIWIFEAEHYTGKKLTGLPEVYQRGQGGLMDIQLHPHYRENGWIYVTCAKPGDGGGSTALMRFRLTGTQISDVETLYQTTPLSASGVHFGSRIAFDKHGYLYFSTGERGTKENAQNLSNDMGKIHRLHDDGRIPADNPFTNQPGAKPSIWSYGHRNVQGLAYDESGDVLYATEHGPRGGDELNIIEKGKNYGWPSITYGIDYSGAIISEQTEQEGMEQPIHYWTPSIATCGLLYYHGDRYPGWKGNLFAGALALTHIARIEVENEKYVHEEKLLQNIGRVRYLAQSPDGLIFVLTEDPGMLLKLVPAA</sequence>
<evidence type="ECO:0000313" key="3">
    <source>
        <dbReference type="Proteomes" id="UP000597338"/>
    </source>
</evidence>
<dbReference type="Proteomes" id="UP000597338">
    <property type="component" value="Unassembled WGS sequence"/>
</dbReference>
<dbReference type="InterPro" id="IPR011042">
    <property type="entry name" value="6-blade_b-propeller_TolB-like"/>
</dbReference>